<keyword evidence="2" id="KW-1133">Transmembrane helix</keyword>
<keyword evidence="4" id="KW-1185">Reference proteome</keyword>
<sequence length="110" mass="11913">MSSPPSQLPPAYSSWRVWGGYIALLVVAVPWYWRLLPATFSQQIAGGLPLWALVVVLGSVGMSIYTAALLLAPWPEEQEAELNSRTATPVAPEAESADEQSPRPYEGSSK</sequence>
<protein>
    <submittedName>
        <fullName evidence="3">Uncharacterized protein</fullName>
    </submittedName>
</protein>
<feature type="transmembrane region" description="Helical" evidence="2">
    <location>
        <begin position="15"/>
        <end position="36"/>
    </location>
</feature>
<accession>A0A518DRI4</accession>
<dbReference type="Proteomes" id="UP000317648">
    <property type="component" value="Chromosome"/>
</dbReference>
<dbReference type="RefSeq" id="WP_145052868.1">
    <property type="nucleotide sequence ID" value="NZ_CP036433.1"/>
</dbReference>
<keyword evidence="2" id="KW-0812">Transmembrane</keyword>
<dbReference type="AlphaFoldDB" id="A0A518DRI4"/>
<evidence type="ECO:0000256" key="1">
    <source>
        <dbReference type="SAM" id="MobiDB-lite"/>
    </source>
</evidence>
<feature type="region of interest" description="Disordered" evidence="1">
    <location>
        <begin position="80"/>
        <end position="110"/>
    </location>
</feature>
<keyword evidence="2" id="KW-0472">Membrane</keyword>
<dbReference type="KEGG" id="lcre:Pla8534_22370"/>
<reference evidence="3 4" key="1">
    <citation type="submission" date="2019-02" db="EMBL/GenBank/DDBJ databases">
        <title>Deep-cultivation of Planctomycetes and their phenomic and genomic characterization uncovers novel biology.</title>
        <authorList>
            <person name="Wiegand S."/>
            <person name="Jogler M."/>
            <person name="Boedeker C."/>
            <person name="Pinto D."/>
            <person name="Vollmers J."/>
            <person name="Rivas-Marin E."/>
            <person name="Kohn T."/>
            <person name="Peeters S.H."/>
            <person name="Heuer A."/>
            <person name="Rast P."/>
            <person name="Oberbeckmann S."/>
            <person name="Bunk B."/>
            <person name="Jeske O."/>
            <person name="Meyerdierks A."/>
            <person name="Storesund J.E."/>
            <person name="Kallscheuer N."/>
            <person name="Luecker S."/>
            <person name="Lage O.M."/>
            <person name="Pohl T."/>
            <person name="Merkel B.J."/>
            <person name="Hornburger P."/>
            <person name="Mueller R.-W."/>
            <person name="Bruemmer F."/>
            <person name="Labrenz M."/>
            <person name="Spormann A.M."/>
            <person name="Op den Camp H."/>
            <person name="Overmann J."/>
            <person name="Amann R."/>
            <person name="Jetten M.S.M."/>
            <person name="Mascher T."/>
            <person name="Medema M.H."/>
            <person name="Devos D.P."/>
            <person name="Kaster A.-K."/>
            <person name="Ovreas L."/>
            <person name="Rohde M."/>
            <person name="Galperin M.Y."/>
            <person name="Jogler C."/>
        </authorList>
    </citation>
    <scope>NUCLEOTIDE SEQUENCE [LARGE SCALE GENOMIC DNA]</scope>
    <source>
        <strain evidence="3 4">Pla85_3_4</strain>
    </source>
</reference>
<dbReference type="EMBL" id="CP036433">
    <property type="protein sequence ID" value="QDU94446.1"/>
    <property type="molecule type" value="Genomic_DNA"/>
</dbReference>
<evidence type="ECO:0000313" key="3">
    <source>
        <dbReference type="EMBL" id="QDU94446.1"/>
    </source>
</evidence>
<name>A0A518DRI4_9BACT</name>
<evidence type="ECO:0000256" key="2">
    <source>
        <dbReference type="SAM" id="Phobius"/>
    </source>
</evidence>
<feature type="transmembrane region" description="Helical" evidence="2">
    <location>
        <begin position="48"/>
        <end position="72"/>
    </location>
</feature>
<proteinExistence type="predicted"/>
<organism evidence="3 4">
    <name type="scientific">Lignipirellula cremea</name>
    <dbReference type="NCBI Taxonomy" id="2528010"/>
    <lineage>
        <taxon>Bacteria</taxon>
        <taxon>Pseudomonadati</taxon>
        <taxon>Planctomycetota</taxon>
        <taxon>Planctomycetia</taxon>
        <taxon>Pirellulales</taxon>
        <taxon>Pirellulaceae</taxon>
        <taxon>Lignipirellula</taxon>
    </lineage>
</organism>
<evidence type="ECO:0000313" key="4">
    <source>
        <dbReference type="Proteomes" id="UP000317648"/>
    </source>
</evidence>
<gene>
    <name evidence="3" type="ORF">Pla8534_22370</name>
</gene>